<evidence type="ECO:0000313" key="3">
    <source>
        <dbReference type="Proteomes" id="UP000665043"/>
    </source>
</evidence>
<dbReference type="InterPro" id="IPR008326">
    <property type="entry name" value="PdhI-like"/>
</dbReference>
<dbReference type="Proteomes" id="UP000665043">
    <property type="component" value="Chromosome"/>
</dbReference>
<comment type="similarity">
    <text evidence="1">Belongs to the HesB/IscA family.</text>
</comment>
<dbReference type="SUPFAM" id="SSF89360">
    <property type="entry name" value="HesB-like domain"/>
    <property type="match status" value="1"/>
</dbReference>
<evidence type="ECO:0008006" key="4">
    <source>
        <dbReference type="Google" id="ProtNLM"/>
    </source>
</evidence>
<evidence type="ECO:0000313" key="2">
    <source>
        <dbReference type="EMBL" id="QTN01076.1"/>
    </source>
</evidence>
<name>A0ABX7VZ94_9BACI</name>
<proteinExistence type="inferred from homology"/>
<dbReference type="RefSeq" id="WP_209366196.1">
    <property type="nucleotide sequence ID" value="NZ_CP046956.1"/>
</dbReference>
<dbReference type="EMBL" id="CP046956">
    <property type="protein sequence ID" value="QTN01076.1"/>
    <property type="molecule type" value="Genomic_DNA"/>
</dbReference>
<reference evidence="2 3" key="1">
    <citation type="submission" date="2019-12" db="EMBL/GenBank/DDBJ databases">
        <title>The whole genome sequencing of a strain isolated from a Mars analog, Dalangtan Playa.</title>
        <authorList>
            <person name="Huang T."/>
        </authorList>
    </citation>
    <scope>NUCLEOTIDE SEQUENCE [LARGE SCALE GENOMIC DNA]</scope>
    <source>
        <strain evidence="2 3">DP4-553-S</strain>
    </source>
</reference>
<protein>
    <recommendedName>
        <fullName evidence="4">FeS cluster biogenesis domain-containing protein</fullName>
    </recommendedName>
</protein>
<organism evidence="2 3">
    <name type="scientific">Sediminibacillus dalangtanensis</name>
    <dbReference type="NCBI Taxonomy" id="2729421"/>
    <lineage>
        <taxon>Bacteria</taxon>
        <taxon>Bacillati</taxon>
        <taxon>Bacillota</taxon>
        <taxon>Bacilli</taxon>
        <taxon>Bacillales</taxon>
        <taxon>Bacillaceae</taxon>
        <taxon>Sediminibacillus</taxon>
    </lineage>
</organism>
<accession>A0ABX7VZ94</accession>
<dbReference type="InterPro" id="IPR035903">
    <property type="entry name" value="HesB-like_dom_sf"/>
</dbReference>
<sequence length="103" mass="12049">MISITQPAAKWYIKELDLSEGDAVRFYARYGGHGGLHRGFSLALAIEQPKEPVFRTESLGITFFVEESDAWYFEGYNFHIKYKRKYEEVEFAFEPIENVNEND</sequence>
<gene>
    <name evidence="2" type="ORF">ERJ70_18340</name>
</gene>
<dbReference type="PIRSF" id="PIRSF034852">
    <property type="entry name" value="UCP034852"/>
    <property type="match status" value="1"/>
</dbReference>
<keyword evidence="3" id="KW-1185">Reference proteome</keyword>
<evidence type="ECO:0000256" key="1">
    <source>
        <dbReference type="ARBA" id="ARBA00006718"/>
    </source>
</evidence>